<keyword evidence="8" id="KW-0472">Membrane</keyword>
<keyword evidence="7" id="KW-0560">Oxidoreductase</keyword>
<evidence type="ECO:0000256" key="4">
    <source>
        <dbReference type="ARBA" id="ARBA00022723"/>
    </source>
</evidence>
<dbReference type="SUPFAM" id="SSF48264">
    <property type="entry name" value="Cytochrome P450"/>
    <property type="match status" value="1"/>
</dbReference>
<keyword evidence="7" id="KW-0503">Monooxygenase</keyword>
<proteinExistence type="inferred from homology"/>
<dbReference type="GO" id="GO:0004497">
    <property type="term" value="F:monooxygenase activity"/>
    <property type="evidence" value="ECO:0007669"/>
    <property type="project" value="UniProtKB-KW"/>
</dbReference>
<dbReference type="PANTHER" id="PTHR24305:SF232">
    <property type="entry name" value="P450, PUTATIVE (EUROFUNG)-RELATED"/>
    <property type="match status" value="1"/>
</dbReference>
<dbReference type="EMBL" id="JAFIMR010000032">
    <property type="protein sequence ID" value="KAI1860053.1"/>
    <property type="molecule type" value="Genomic_DNA"/>
</dbReference>
<reference evidence="9" key="1">
    <citation type="submission" date="2021-03" db="EMBL/GenBank/DDBJ databases">
        <title>Revisited historic fungal species revealed as producer of novel bioactive compounds through whole genome sequencing and comparative genomics.</title>
        <authorList>
            <person name="Vignolle G.A."/>
            <person name="Hochenegger N."/>
            <person name="Mach R.L."/>
            <person name="Mach-Aigner A.R."/>
            <person name="Javad Rahimi M."/>
            <person name="Salim K.A."/>
            <person name="Chan C.M."/>
            <person name="Lim L.B.L."/>
            <person name="Cai F."/>
            <person name="Druzhinina I.S."/>
            <person name="U'Ren J.M."/>
            <person name="Derntl C."/>
        </authorList>
    </citation>
    <scope>NUCLEOTIDE SEQUENCE</scope>
    <source>
        <strain evidence="9">TUCIM 5799</strain>
    </source>
</reference>
<keyword evidence="8" id="KW-1133">Transmembrane helix</keyword>
<dbReference type="PRINTS" id="PR00385">
    <property type="entry name" value="P450"/>
</dbReference>
<evidence type="ECO:0000256" key="5">
    <source>
        <dbReference type="ARBA" id="ARBA00023004"/>
    </source>
</evidence>
<evidence type="ECO:0000256" key="3">
    <source>
        <dbReference type="ARBA" id="ARBA00022617"/>
    </source>
</evidence>
<dbReference type="GO" id="GO:0005506">
    <property type="term" value="F:iron ion binding"/>
    <property type="evidence" value="ECO:0007669"/>
    <property type="project" value="InterPro"/>
</dbReference>
<sequence length="518" mass="58488">MAQSSPILSQLSATVAAGTILVSLISYIAARLLYNIYFHPLAQFPGPWYATATSLTDAIISLRKAEPAWLLGLTKKYGTDRPIRIAPRTLLFASSSSLKDIYWDARMNFKSELYGTGALGPPSLFDTRDGKIHQQLRKALGGNQWSIGSLKNFWEPKFDQHISLFLQKMTDIANAKQETILSDRVAEFAADIMTMVSFSEPWGFVRHGRDERGILHSWRLGLPFFGLVGRWRWFRQNIIANPNLAHYFLPAMSDKQGMGYLYAQANREVDHREMRMKAEGESFYMERPDFLQHCLDARHPLTGLPLTAVQKRAHVTLLIQAGADTTATALGSTLRFLLLNPRILRKAQEEIGMADREGKLSNPIAYEESRRLLPYMGACIKEALRLNPPAPNQFGRVTPEGGKTIDGHRIPPLVDVTTVSYIVQRDPKLYAPDPESYRPERWIDAEAVKLAEMESSQFVFGMGPRVCLGKDIAIMELWKLLPEIIRNFEFELLDIGRYIVAGGVAYNYGLKVNLALRR</sequence>
<gene>
    <name evidence="9" type="ORF">JX265_009977</name>
</gene>
<accession>A0A9Q0AKY1</accession>
<protein>
    <recommendedName>
        <fullName evidence="11">Cytochrome P450 monooxygenase</fullName>
    </recommendedName>
</protein>
<comment type="caution">
    <text evidence="9">The sequence shown here is derived from an EMBL/GenBank/DDBJ whole genome shotgun (WGS) entry which is preliminary data.</text>
</comment>
<dbReference type="GO" id="GO:0020037">
    <property type="term" value="F:heme binding"/>
    <property type="evidence" value="ECO:0007669"/>
    <property type="project" value="InterPro"/>
</dbReference>
<dbReference type="Pfam" id="PF00067">
    <property type="entry name" value="p450"/>
    <property type="match status" value="1"/>
</dbReference>
<organism evidence="9 10">
    <name type="scientific">Neoarthrinium moseri</name>
    <dbReference type="NCBI Taxonomy" id="1658444"/>
    <lineage>
        <taxon>Eukaryota</taxon>
        <taxon>Fungi</taxon>
        <taxon>Dikarya</taxon>
        <taxon>Ascomycota</taxon>
        <taxon>Pezizomycotina</taxon>
        <taxon>Sordariomycetes</taxon>
        <taxon>Xylariomycetidae</taxon>
        <taxon>Amphisphaeriales</taxon>
        <taxon>Apiosporaceae</taxon>
        <taxon>Neoarthrinium</taxon>
    </lineage>
</organism>
<dbReference type="InterPro" id="IPR002401">
    <property type="entry name" value="Cyt_P450_E_grp-I"/>
</dbReference>
<evidence type="ECO:0000256" key="1">
    <source>
        <dbReference type="ARBA" id="ARBA00001971"/>
    </source>
</evidence>
<dbReference type="OrthoDB" id="3934656at2759"/>
<evidence type="ECO:0008006" key="11">
    <source>
        <dbReference type="Google" id="ProtNLM"/>
    </source>
</evidence>
<dbReference type="InterPro" id="IPR001128">
    <property type="entry name" value="Cyt_P450"/>
</dbReference>
<comment type="cofactor">
    <cofactor evidence="1 6">
        <name>heme</name>
        <dbReference type="ChEBI" id="CHEBI:30413"/>
    </cofactor>
</comment>
<dbReference type="InterPro" id="IPR017972">
    <property type="entry name" value="Cyt_P450_CS"/>
</dbReference>
<name>A0A9Q0AKY1_9PEZI</name>
<dbReference type="PROSITE" id="PS00086">
    <property type="entry name" value="CYTOCHROME_P450"/>
    <property type="match status" value="1"/>
</dbReference>
<evidence type="ECO:0000256" key="6">
    <source>
        <dbReference type="PIRSR" id="PIRSR602401-1"/>
    </source>
</evidence>
<dbReference type="GO" id="GO:0016705">
    <property type="term" value="F:oxidoreductase activity, acting on paired donors, with incorporation or reduction of molecular oxygen"/>
    <property type="evidence" value="ECO:0007669"/>
    <property type="project" value="InterPro"/>
</dbReference>
<dbReference type="Gene3D" id="1.10.630.10">
    <property type="entry name" value="Cytochrome P450"/>
    <property type="match status" value="1"/>
</dbReference>
<dbReference type="Proteomes" id="UP000829685">
    <property type="component" value="Unassembled WGS sequence"/>
</dbReference>
<keyword evidence="8" id="KW-0812">Transmembrane</keyword>
<keyword evidence="10" id="KW-1185">Reference proteome</keyword>
<dbReference type="PANTHER" id="PTHR24305">
    <property type="entry name" value="CYTOCHROME P450"/>
    <property type="match status" value="1"/>
</dbReference>
<evidence type="ECO:0000313" key="10">
    <source>
        <dbReference type="Proteomes" id="UP000829685"/>
    </source>
</evidence>
<evidence type="ECO:0000256" key="8">
    <source>
        <dbReference type="SAM" id="Phobius"/>
    </source>
</evidence>
<keyword evidence="5 6" id="KW-0408">Iron</keyword>
<comment type="similarity">
    <text evidence="2 7">Belongs to the cytochrome P450 family.</text>
</comment>
<dbReference type="InterPro" id="IPR050121">
    <property type="entry name" value="Cytochrome_P450_monoxygenase"/>
</dbReference>
<keyword evidence="4 6" id="KW-0479">Metal-binding</keyword>
<evidence type="ECO:0000313" key="9">
    <source>
        <dbReference type="EMBL" id="KAI1860053.1"/>
    </source>
</evidence>
<evidence type="ECO:0000256" key="2">
    <source>
        <dbReference type="ARBA" id="ARBA00010617"/>
    </source>
</evidence>
<evidence type="ECO:0000256" key="7">
    <source>
        <dbReference type="RuleBase" id="RU000461"/>
    </source>
</evidence>
<feature type="transmembrane region" description="Helical" evidence="8">
    <location>
        <begin position="12"/>
        <end position="34"/>
    </location>
</feature>
<dbReference type="PRINTS" id="PR00463">
    <property type="entry name" value="EP450I"/>
</dbReference>
<feature type="binding site" description="axial binding residue" evidence="6">
    <location>
        <position position="467"/>
    </location>
    <ligand>
        <name>heme</name>
        <dbReference type="ChEBI" id="CHEBI:30413"/>
    </ligand>
    <ligandPart>
        <name>Fe</name>
        <dbReference type="ChEBI" id="CHEBI:18248"/>
    </ligandPart>
</feature>
<dbReference type="AlphaFoldDB" id="A0A9Q0AKY1"/>
<keyword evidence="3 6" id="KW-0349">Heme</keyword>
<dbReference type="InterPro" id="IPR036396">
    <property type="entry name" value="Cyt_P450_sf"/>
</dbReference>